<evidence type="ECO:0000313" key="2">
    <source>
        <dbReference type="EMBL" id="KAJ9610328.1"/>
    </source>
</evidence>
<accession>A0AA38XBC3</accession>
<evidence type="ECO:0000256" key="1">
    <source>
        <dbReference type="SAM" id="MobiDB-lite"/>
    </source>
</evidence>
<keyword evidence="3" id="KW-1185">Reference proteome</keyword>
<sequence length="354" mass="40447">MLAQHCEIDWHGFYSNRLRYTICSWNTSGFEALQSLPIAKRAWVVQERLLAPRVLHFGADQLFWECKDVILASESLPFGIPLNIADYYGRRAFTTGPPSDRPRRTSDGHTISPSSPWEPWQSIVKEYTSCSLTYPDKDKFSALAGIAERQAEGRDDQFVVGFFRPDILWDIVWYVKPENSTLTKRTLKGRAPTWSWASVDGPIHFRMRWGGRSTLVARLKGITLDRSNNIYSGLQTGAIEIESFLFPAVCMRVIRKNGKEAVELVDPPSDTAGYLKPHWSWFLLFDDQCSIKQEKMRIDLLRIESEPTGPEAGLILRWNDVHKAYNRLGMFLADSDAAEQLRINSITLDSVEIE</sequence>
<dbReference type="Proteomes" id="UP001172673">
    <property type="component" value="Unassembled WGS sequence"/>
</dbReference>
<proteinExistence type="predicted"/>
<name>A0AA38XBC3_9EURO</name>
<dbReference type="PANTHER" id="PTHR33112:SF16">
    <property type="entry name" value="HETEROKARYON INCOMPATIBILITY DOMAIN-CONTAINING PROTEIN"/>
    <property type="match status" value="1"/>
</dbReference>
<dbReference type="PANTHER" id="PTHR33112">
    <property type="entry name" value="DOMAIN PROTEIN, PUTATIVE-RELATED"/>
    <property type="match status" value="1"/>
</dbReference>
<dbReference type="AlphaFoldDB" id="A0AA38XBC3"/>
<comment type="caution">
    <text evidence="2">The sequence shown here is derived from an EMBL/GenBank/DDBJ whole genome shotgun (WGS) entry which is preliminary data.</text>
</comment>
<reference evidence="2" key="1">
    <citation type="submission" date="2022-10" db="EMBL/GenBank/DDBJ databases">
        <title>Culturing micro-colonial fungi from biological soil crusts in the Mojave desert and describing Neophaeococcomyces mojavensis, and introducing the new genera and species Taxawa tesnikishii.</title>
        <authorList>
            <person name="Kurbessoian T."/>
            <person name="Stajich J.E."/>
        </authorList>
    </citation>
    <scope>NUCLEOTIDE SEQUENCE</scope>
    <source>
        <strain evidence="2">TK_41</strain>
    </source>
</reference>
<protein>
    <recommendedName>
        <fullName evidence="4">Heterokaryon incompatibility domain-containing protein</fullName>
    </recommendedName>
</protein>
<organism evidence="2 3">
    <name type="scientific">Cladophialophora chaetospira</name>
    <dbReference type="NCBI Taxonomy" id="386627"/>
    <lineage>
        <taxon>Eukaryota</taxon>
        <taxon>Fungi</taxon>
        <taxon>Dikarya</taxon>
        <taxon>Ascomycota</taxon>
        <taxon>Pezizomycotina</taxon>
        <taxon>Eurotiomycetes</taxon>
        <taxon>Chaetothyriomycetidae</taxon>
        <taxon>Chaetothyriales</taxon>
        <taxon>Herpotrichiellaceae</taxon>
        <taxon>Cladophialophora</taxon>
    </lineage>
</organism>
<evidence type="ECO:0008006" key="4">
    <source>
        <dbReference type="Google" id="ProtNLM"/>
    </source>
</evidence>
<dbReference type="EMBL" id="JAPDRK010000007">
    <property type="protein sequence ID" value="KAJ9610328.1"/>
    <property type="molecule type" value="Genomic_DNA"/>
</dbReference>
<evidence type="ECO:0000313" key="3">
    <source>
        <dbReference type="Proteomes" id="UP001172673"/>
    </source>
</evidence>
<feature type="region of interest" description="Disordered" evidence="1">
    <location>
        <begin position="95"/>
        <end position="117"/>
    </location>
</feature>
<gene>
    <name evidence="2" type="ORF">H2200_005105</name>
</gene>